<keyword evidence="2" id="KW-0012">Acyltransferase</keyword>
<dbReference type="InterPro" id="IPR016181">
    <property type="entry name" value="Acyl_CoA_acyltransferase"/>
</dbReference>
<keyword evidence="3" id="KW-1185">Reference proteome</keyword>
<dbReference type="Pfam" id="PF00583">
    <property type="entry name" value="Acetyltransf_1"/>
    <property type="match status" value="1"/>
</dbReference>
<dbReference type="GO" id="GO:0016746">
    <property type="term" value="F:acyltransferase activity"/>
    <property type="evidence" value="ECO:0007669"/>
    <property type="project" value="UniProtKB-KW"/>
</dbReference>
<name>A0ABW4LC06_9MICO</name>
<comment type="caution">
    <text evidence="2">The sequence shown here is derived from an EMBL/GenBank/DDBJ whole genome shotgun (WGS) entry which is preliminary data.</text>
</comment>
<dbReference type="Gene3D" id="3.40.630.30">
    <property type="match status" value="1"/>
</dbReference>
<organism evidence="2 3">
    <name type="scientific">Amnibacterium endophyticum</name>
    <dbReference type="NCBI Taxonomy" id="2109337"/>
    <lineage>
        <taxon>Bacteria</taxon>
        <taxon>Bacillati</taxon>
        <taxon>Actinomycetota</taxon>
        <taxon>Actinomycetes</taxon>
        <taxon>Micrococcales</taxon>
        <taxon>Microbacteriaceae</taxon>
        <taxon>Amnibacterium</taxon>
    </lineage>
</organism>
<feature type="domain" description="N-acetyltransferase" evidence="1">
    <location>
        <begin position="1"/>
        <end position="184"/>
    </location>
</feature>
<dbReference type="EMBL" id="JBHUEA010000004">
    <property type="protein sequence ID" value="MFD1720679.1"/>
    <property type="molecule type" value="Genomic_DNA"/>
</dbReference>
<evidence type="ECO:0000259" key="1">
    <source>
        <dbReference type="PROSITE" id="PS51186"/>
    </source>
</evidence>
<evidence type="ECO:0000313" key="3">
    <source>
        <dbReference type="Proteomes" id="UP001597347"/>
    </source>
</evidence>
<evidence type="ECO:0000313" key="2">
    <source>
        <dbReference type="EMBL" id="MFD1720679.1"/>
    </source>
</evidence>
<dbReference type="InterPro" id="IPR000182">
    <property type="entry name" value="GNAT_dom"/>
</dbReference>
<gene>
    <name evidence="2" type="ORF">ACFSBI_03890</name>
</gene>
<dbReference type="PROSITE" id="PS51186">
    <property type="entry name" value="GNAT"/>
    <property type="match status" value="1"/>
</dbReference>
<dbReference type="Proteomes" id="UP001597347">
    <property type="component" value="Unassembled WGS sequence"/>
</dbReference>
<keyword evidence="2" id="KW-0808">Transferase</keyword>
<sequence length="184" mass="19403">MEVRAATEVPWSDVEGLFADGGDPSTCSCQWFRMSGPAFEALSDSERRDRLRAECAGPEPGPGVVALRDDVPVGWCGVGPMSGYPRLGRSPLLRGTSADWAVTCFVVPERFRRQGIARALIAGAVDHARASGADSLVAVPVDVAARPAATAAELYHGPLALFLEAGFTEVARPSAARAVVRLDL</sequence>
<proteinExistence type="predicted"/>
<dbReference type="SUPFAM" id="SSF55729">
    <property type="entry name" value="Acyl-CoA N-acyltransferases (Nat)"/>
    <property type="match status" value="1"/>
</dbReference>
<reference evidence="3" key="1">
    <citation type="journal article" date="2019" name="Int. J. Syst. Evol. Microbiol.">
        <title>The Global Catalogue of Microorganisms (GCM) 10K type strain sequencing project: providing services to taxonomists for standard genome sequencing and annotation.</title>
        <authorList>
            <consortium name="The Broad Institute Genomics Platform"/>
            <consortium name="The Broad Institute Genome Sequencing Center for Infectious Disease"/>
            <person name="Wu L."/>
            <person name="Ma J."/>
        </authorList>
    </citation>
    <scope>NUCLEOTIDE SEQUENCE [LARGE SCALE GENOMIC DNA]</scope>
    <source>
        <strain evidence="3">CGMCC 1.12471</strain>
    </source>
</reference>
<protein>
    <submittedName>
        <fullName evidence="2">GNAT family N-acetyltransferase</fullName>
        <ecNumber evidence="2">2.3.-.-</ecNumber>
    </submittedName>
</protein>
<dbReference type="EC" id="2.3.-.-" evidence="2"/>
<dbReference type="RefSeq" id="WP_377932236.1">
    <property type="nucleotide sequence ID" value="NZ_JBHUEA010000004.1"/>
</dbReference>
<dbReference type="CDD" id="cd04301">
    <property type="entry name" value="NAT_SF"/>
    <property type="match status" value="1"/>
</dbReference>
<accession>A0ABW4LC06</accession>